<dbReference type="GO" id="GO:0003688">
    <property type="term" value="F:DNA replication origin binding"/>
    <property type="evidence" value="ECO:0007669"/>
    <property type="project" value="TreeGrafter"/>
</dbReference>
<dbReference type="OrthoDB" id="343623at2759"/>
<dbReference type="EMBL" id="AMGY01000006">
    <property type="protein sequence ID" value="EXJ81012.1"/>
    <property type="molecule type" value="Genomic_DNA"/>
</dbReference>
<feature type="domain" description="Orc1-like AAA ATPase" evidence="7">
    <location>
        <begin position="373"/>
        <end position="539"/>
    </location>
</feature>
<dbReference type="AlphaFoldDB" id="W9XKG6"/>
<evidence type="ECO:0000256" key="4">
    <source>
        <dbReference type="ARBA" id="ARBA00023125"/>
    </source>
</evidence>
<accession>W9XKG6</accession>
<dbReference type="GO" id="GO:0006270">
    <property type="term" value="P:DNA replication initiation"/>
    <property type="evidence" value="ECO:0007669"/>
    <property type="project" value="TreeGrafter"/>
</dbReference>
<keyword evidence="5" id="KW-0539">Nucleus</keyword>
<feature type="compositionally biased region" description="Polar residues" evidence="6">
    <location>
        <begin position="282"/>
        <end position="293"/>
    </location>
</feature>
<dbReference type="Proteomes" id="UP000019478">
    <property type="component" value="Unassembled WGS sequence"/>
</dbReference>
<feature type="compositionally biased region" description="Acidic residues" evidence="6">
    <location>
        <begin position="294"/>
        <end position="311"/>
    </location>
</feature>
<dbReference type="SUPFAM" id="SSF52540">
    <property type="entry name" value="P-loop containing nucleoside triphosphate hydrolases"/>
    <property type="match status" value="1"/>
</dbReference>
<dbReference type="STRING" id="1182542.W9XKG6"/>
<evidence type="ECO:0000256" key="6">
    <source>
        <dbReference type="SAM" id="MobiDB-lite"/>
    </source>
</evidence>
<evidence type="ECO:0000256" key="1">
    <source>
        <dbReference type="ARBA" id="ARBA00004123"/>
    </source>
</evidence>
<dbReference type="HOGENOM" id="CLU_007115_1_1_1"/>
<feature type="region of interest" description="Disordered" evidence="6">
    <location>
        <begin position="1"/>
        <end position="313"/>
    </location>
</feature>
<sequence>MGSFDTSPRASKRRRTGTYATRRTTLNTLPSDPTDDSKKNAQRPGKGPGRNPHVVSNVSTEREEDDEGITPSDTSAENRQLAPENKNAEAWVDRLPSYNEAKTRKRGIVTETNDGPIEEVLQLSDAAEANDEDKADEEEPPAKEDLAVGRPPRSSGRTRRPPPRFSSPQARIEVSSSRKQSAQKSPAKSKPAAISYGNDVGAEAESPQPKSILTPSRHGRDKKTGPRKSVAFDEDERRIGEHFGFKDIDRSTAKPTRKNKTTSTSKPSPPKKSSIENRAASARQTRLAETSSGSDEDGEANADGDDDDETTFDAAPDVSEVLSLPTAMEIHLGVQTEKSIEQEDNLHVKKIKSQILRQMTNHTLCPMSHLQPQYGALHSLLTATITAGESNSILLLGSRGSGKSLLLSHAISDLTKSHGDDFHVVRLNGFFQTDDKLALREIWRQLGREMAVPEDETGEVSSYADTMASLLSLLSHPEELVDPDSMRLDEDHEQQTNRAAKSVIFILDEFDLFTTHPRQTLLYNLFDIAQAKKAPIAVIGCSCRMDVVDCLEKRVKSRFSHRWLHIPGAKSLSAFEDAVASVLCVSVEGKEALGLTQEELEWRTRWNQTIQTRLLHSSTGQDLLKKTFYSTKSISDVLAAVYIPIAMLNVPPSSEETPVSDQQAPGIPGLGVSSAASLSPPSLLTLLPHLPTLHLTLLICAARLETIHSLPALNFTLVHSHYTELITRSRMQRSVLSSLTRGGAVTGAALRSWSKDTVRAAWEELVQWELLVPVSGLGGGASGGRLGDEGLGGDGVATRMFRVDVTLDEVAWAVKEKLGHVGTGEVLEKWCKEM</sequence>
<dbReference type="Pfam" id="PF13191">
    <property type="entry name" value="AAA_16"/>
    <property type="match status" value="1"/>
</dbReference>
<dbReference type="FunFam" id="3.40.50.300:FF:001499">
    <property type="entry name" value="Origin recognition complex subunit 4, putative"/>
    <property type="match status" value="1"/>
</dbReference>
<dbReference type="PANTHER" id="PTHR12087:SF0">
    <property type="entry name" value="ORIGIN RECOGNITION COMPLEX SUBUNIT 4"/>
    <property type="match status" value="1"/>
</dbReference>
<dbReference type="PANTHER" id="PTHR12087">
    <property type="entry name" value="ORIGIN RECOGNITION COMPLEX SUBUNIT 4"/>
    <property type="match status" value="1"/>
</dbReference>
<dbReference type="GO" id="GO:0005664">
    <property type="term" value="C:nuclear origin of replication recognition complex"/>
    <property type="evidence" value="ECO:0007669"/>
    <property type="project" value="TreeGrafter"/>
</dbReference>
<keyword evidence="4" id="KW-0238">DNA-binding</keyword>
<evidence type="ECO:0000256" key="5">
    <source>
        <dbReference type="ARBA" id="ARBA00023242"/>
    </source>
</evidence>
<comment type="subcellular location">
    <subcellularLocation>
        <location evidence="1">Nucleus</location>
    </subcellularLocation>
</comment>
<dbReference type="InterPro" id="IPR016527">
    <property type="entry name" value="ORC4"/>
</dbReference>
<proteinExistence type="inferred from homology"/>
<dbReference type="RefSeq" id="XP_007735600.1">
    <property type="nucleotide sequence ID" value="XM_007737410.1"/>
</dbReference>
<evidence type="ECO:0000259" key="7">
    <source>
        <dbReference type="Pfam" id="PF13191"/>
    </source>
</evidence>
<dbReference type="InterPro" id="IPR032705">
    <property type="entry name" value="ORC4_C"/>
</dbReference>
<gene>
    <name evidence="9" type="ORF">A1O3_07300</name>
</gene>
<feature type="compositionally biased region" description="Low complexity" evidence="6">
    <location>
        <begin position="175"/>
        <end position="193"/>
    </location>
</feature>
<keyword evidence="3" id="KW-0235">DNA replication</keyword>
<dbReference type="InterPro" id="IPR027417">
    <property type="entry name" value="P-loop_NTPase"/>
</dbReference>
<feature type="compositionally biased region" description="Basic and acidic residues" evidence="6">
    <location>
        <begin position="235"/>
        <end position="252"/>
    </location>
</feature>
<comment type="similarity">
    <text evidence="2">Belongs to the ORC4 family.</text>
</comment>
<evidence type="ECO:0000313" key="9">
    <source>
        <dbReference type="EMBL" id="EXJ81012.1"/>
    </source>
</evidence>
<protein>
    <submittedName>
        <fullName evidence="9">Uncharacterized protein</fullName>
    </submittedName>
</protein>
<name>W9XKG6_9EURO</name>
<organism evidence="9 10">
    <name type="scientific">Capronia epimyces CBS 606.96</name>
    <dbReference type="NCBI Taxonomy" id="1182542"/>
    <lineage>
        <taxon>Eukaryota</taxon>
        <taxon>Fungi</taxon>
        <taxon>Dikarya</taxon>
        <taxon>Ascomycota</taxon>
        <taxon>Pezizomycotina</taxon>
        <taxon>Eurotiomycetes</taxon>
        <taxon>Chaetothyriomycetidae</taxon>
        <taxon>Chaetothyriales</taxon>
        <taxon>Herpotrichiellaceae</taxon>
        <taxon>Capronia</taxon>
    </lineage>
</organism>
<dbReference type="GeneID" id="19171400"/>
<feature type="compositionally biased region" description="Acidic residues" evidence="6">
    <location>
        <begin position="128"/>
        <end position="139"/>
    </location>
</feature>
<reference evidence="9 10" key="1">
    <citation type="submission" date="2013-03" db="EMBL/GenBank/DDBJ databases">
        <title>The Genome Sequence of Capronia epimyces CBS 606.96.</title>
        <authorList>
            <consortium name="The Broad Institute Genomics Platform"/>
            <person name="Cuomo C."/>
            <person name="de Hoog S."/>
            <person name="Gorbushina A."/>
            <person name="Walker B."/>
            <person name="Young S.K."/>
            <person name="Zeng Q."/>
            <person name="Gargeya S."/>
            <person name="Fitzgerald M."/>
            <person name="Haas B."/>
            <person name="Abouelleil A."/>
            <person name="Allen A.W."/>
            <person name="Alvarado L."/>
            <person name="Arachchi H.M."/>
            <person name="Berlin A.M."/>
            <person name="Chapman S.B."/>
            <person name="Gainer-Dewar J."/>
            <person name="Goldberg J."/>
            <person name="Griggs A."/>
            <person name="Gujja S."/>
            <person name="Hansen M."/>
            <person name="Howarth C."/>
            <person name="Imamovic A."/>
            <person name="Ireland A."/>
            <person name="Larimer J."/>
            <person name="McCowan C."/>
            <person name="Murphy C."/>
            <person name="Pearson M."/>
            <person name="Poon T.W."/>
            <person name="Priest M."/>
            <person name="Roberts A."/>
            <person name="Saif S."/>
            <person name="Shea T."/>
            <person name="Sisk P."/>
            <person name="Sykes S."/>
            <person name="Wortman J."/>
            <person name="Nusbaum C."/>
            <person name="Birren B."/>
        </authorList>
    </citation>
    <scope>NUCLEOTIDE SEQUENCE [LARGE SCALE GENOMIC DNA]</scope>
    <source>
        <strain evidence="9 10">CBS 606.96</strain>
    </source>
</reference>
<dbReference type="Pfam" id="PF14629">
    <property type="entry name" value="ORC4_C"/>
    <property type="match status" value="1"/>
</dbReference>
<comment type="caution">
    <text evidence="9">The sequence shown here is derived from an EMBL/GenBank/DDBJ whole genome shotgun (WGS) entry which is preliminary data.</text>
</comment>
<dbReference type="eggNOG" id="KOG2228">
    <property type="taxonomic scope" value="Eukaryota"/>
</dbReference>
<keyword evidence="10" id="KW-1185">Reference proteome</keyword>
<dbReference type="Gene3D" id="3.40.50.300">
    <property type="entry name" value="P-loop containing nucleotide triphosphate hydrolases"/>
    <property type="match status" value="1"/>
</dbReference>
<evidence type="ECO:0000259" key="8">
    <source>
        <dbReference type="Pfam" id="PF14629"/>
    </source>
</evidence>
<evidence type="ECO:0000256" key="2">
    <source>
        <dbReference type="ARBA" id="ARBA00005334"/>
    </source>
</evidence>
<evidence type="ECO:0000256" key="3">
    <source>
        <dbReference type="ARBA" id="ARBA00022705"/>
    </source>
</evidence>
<feature type="domain" description="Origin recognition complex subunit 4 C-terminal" evidence="8">
    <location>
        <begin position="579"/>
        <end position="814"/>
    </location>
</feature>
<evidence type="ECO:0000313" key="10">
    <source>
        <dbReference type="Proteomes" id="UP000019478"/>
    </source>
</evidence>
<dbReference type="InterPro" id="IPR041664">
    <property type="entry name" value="AAA_16"/>
</dbReference>